<protein>
    <submittedName>
        <fullName evidence="8">BQ5605_C028g10522 protein</fullName>
    </submittedName>
</protein>
<dbReference type="PANTHER" id="PTHR11134">
    <property type="entry name" value="ADAPTOR COMPLEX SUBUNIT BETA FAMILY MEMBER"/>
    <property type="match status" value="1"/>
</dbReference>
<comment type="subcellular location">
    <subcellularLocation>
        <location evidence="1">Endomembrane system</location>
    </subcellularLocation>
</comment>
<dbReference type="GO" id="GO:0030117">
    <property type="term" value="C:membrane coat"/>
    <property type="evidence" value="ECO:0007669"/>
    <property type="project" value="InterPro"/>
</dbReference>
<organism evidence="8 9">
    <name type="scientific">Microbotryum silenes-dioicae</name>
    <dbReference type="NCBI Taxonomy" id="796604"/>
    <lineage>
        <taxon>Eukaryota</taxon>
        <taxon>Fungi</taxon>
        <taxon>Dikarya</taxon>
        <taxon>Basidiomycota</taxon>
        <taxon>Pucciniomycotina</taxon>
        <taxon>Microbotryomycetes</taxon>
        <taxon>Microbotryales</taxon>
        <taxon>Microbotryaceae</taxon>
        <taxon>Microbotryum</taxon>
    </lineage>
</organism>
<dbReference type="InterPro" id="IPR026739">
    <property type="entry name" value="AP_beta"/>
</dbReference>
<keyword evidence="4" id="KW-0653">Protein transport</keyword>
<feature type="region of interest" description="Disordered" evidence="6">
    <location>
        <begin position="827"/>
        <end position="902"/>
    </location>
</feature>
<dbReference type="GO" id="GO:0016192">
    <property type="term" value="P:vesicle-mediated transport"/>
    <property type="evidence" value="ECO:0007669"/>
    <property type="project" value="InterPro"/>
</dbReference>
<evidence type="ECO:0000256" key="2">
    <source>
        <dbReference type="ARBA" id="ARBA00006613"/>
    </source>
</evidence>
<dbReference type="Gene3D" id="1.25.10.10">
    <property type="entry name" value="Leucine-rich Repeat Variant"/>
    <property type="match status" value="1"/>
</dbReference>
<dbReference type="GO" id="GO:0012505">
    <property type="term" value="C:endomembrane system"/>
    <property type="evidence" value="ECO:0007669"/>
    <property type="project" value="UniProtKB-SubCell"/>
</dbReference>
<dbReference type="InterPro" id="IPR016024">
    <property type="entry name" value="ARM-type_fold"/>
</dbReference>
<reference evidence="8 9" key="1">
    <citation type="submission" date="2016-11" db="EMBL/GenBank/DDBJ databases">
        <authorList>
            <person name="Jaros S."/>
            <person name="Januszkiewicz K."/>
            <person name="Wedrychowicz H."/>
        </authorList>
    </citation>
    <scope>NUCLEOTIDE SEQUENCE [LARGE SCALE GENOMIC DNA]</scope>
</reference>
<feature type="compositionally biased region" description="Acidic residues" evidence="6">
    <location>
        <begin position="834"/>
        <end position="885"/>
    </location>
</feature>
<feature type="compositionally biased region" description="Basic and acidic residues" evidence="6">
    <location>
        <begin position="886"/>
        <end position="902"/>
    </location>
</feature>
<dbReference type="InterPro" id="IPR011989">
    <property type="entry name" value="ARM-like"/>
</dbReference>
<accession>A0A2X0MIS6</accession>
<feature type="compositionally biased region" description="Low complexity" evidence="6">
    <location>
        <begin position="720"/>
        <end position="731"/>
    </location>
</feature>
<keyword evidence="3" id="KW-0813">Transport</keyword>
<name>A0A2X0MIS6_9BASI</name>
<sequence>MTENALASLKTNAQRLGARLGENLAEHSRDLGLIATDLSFRPLCITQDGFASGSGGGSGRYLENGAVITSVGIEETKKMLASKRESDRVDGLKRVIAMMTKKLPVLGFFPLVTSLLSPSTPLQARTLISLYIIHCANSAPELALLSINAYQKDLSDSNPIVRAGAIKTLSSMNLPDIRSLVGVAVSKGARDGAWYVRRATADAVATLWRADPTTANRNQLLPTLIVLLNSARPLTIGSALSAWEEMCPTRWDLLHPCFRKWCRMLVDVEEWGQTVVLRVLLQYGRSFFLDPAREGKLDPDAELLLKASDALLQHINPSVVSATIKVHYYLAPSDRLPKIIRPLLRLLRSSPEVQAIVLEDCAVVASTRPELLAEHVSEFYVRFSEVLSLKQARLRILVALTNQTNVREIMKELSIYVKDGDEMFSADAIKAIGSCAQQVPAVSEECLQTLIELTQSKHEVITAQSVLVLRSLLRSPYLPSSTSRPAVITRLVDLLEADRIKAPTARATIYWLVGQFVPDGLVSTVAPDVVRLGAIGFAVESEIAKLQLLTLSAKCVVASTMTSSTPYLREYSLLFEYLATLARYDLTYEVRDRARFLKGVLGAAGLGRADVGKARVGLGEEDFNKGVMVENFTGTSGDANTESESDKARTMSNEQARKILFEGKTFDVERGGSFVLMWLSTRSLLSRRFLSTRIDVNAGDGPFDLGSFSLALPTKRLGFGSSSPSGVPSYPTKVPPSSIRDPLPSLDPTPPGSRGQSRSPTPLRGFGSDSLKNSAHEGAAVVLTPTNFARSANGVEGATRSGSGSVSGMLGGAGMQARRKGFAVLEDFYKNESGSEEESEDDDDDDDDEDEPETEDDDEEDEKGDEDDEDDGEDVEGSDEEEVAISDEKGESIGSTEREVIP</sequence>
<dbReference type="SUPFAM" id="SSF48371">
    <property type="entry name" value="ARM repeat"/>
    <property type="match status" value="1"/>
</dbReference>
<proteinExistence type="inferred from homology"/>
<evidence type="ECO:0000259" key="7">
    <source>
        <dbReference type="Pfam" id="PF01602"/>
    </source>
</evidence>
<comment type="similarity">
    <text evidence="2">Belongs to the adaptor complexes large subunit family.</text>
</comment>
<dbReference type="InterPro" id="IPR002553">
    <property type="entry name" value="Clathrin/coatomer_adapt-like_N"/>
</dbReference>
<evidence type="ECO:0000313" key="8">
    <source>
        <dbReference type="EMBL" id="SGZ12713.1"/>
    </source>
</evidence>
<keyword evidence="9" id="KW-1185">Reference proteome</keyword>
<evidence type="ECO:0000256" key="4">
    <source>
        <dbReference type="ARBA" id="ARBA00022927"/>
    </source>
</evidence>
<dbReference type="GO" id="GO:0006886">
    <property type="term" value="P:intracellular protein transport"/>
    <property type="evidence" value="ECO:0007669"/>
    <property type="project" value="InterPro"/>
</dbReference>
<dbReference type="STRING" id="796604.A0A2X0MIS6"/>
<evidence type="ECO:0000256" key="1">
    <source>
        <dbReference type="ARBA" id="ARBA00004308"/>
    </source>
</evidence>
<gene>
    <name evidence="8" type="primary">BQ5605_C028g10522</name>
    <name evidence="8" type="ORF">BQ5605_C028G10522</name>
</gene>
<feature type="domain" description="Clathrin/coatomer adaptor adaptin-like N-terminal" evidence="7">
    <location>
        <begin position="75"/>
        <end position="601"/>
    </location>
</feature>
<dbReference type="Proteomes" id="UP000249464">
    <property type="component" value="Unassembled WGS sequence"/>
</dbReference>
<evidence type="ECO:0000256" key="3">
    <source>
        <dbReference type="ARBA" id="ARBA00022448"/>
    </source>
</evidence>
<dbReference type="EMBL" id="FQNC01000080">
    <property type="protein sequence ID" value="SGZ12713.1"/>
    <property type="molecule type" value="Genomic_DNA"/>
</dbReference>
<evidence type="ECO:0000256" key="5">
    <source>
        <dbReference type="ARBA" id="ARBA00023136"/>
    </source>
</evidence>
<evidence type="ECO:0000313" key="9">
    <source>
        <dbReference type="Proteomes" id="UP000249464"/>
    </source>
</evidence>
<dbReference type="Pfam" id="PF01602">
    <property type="entry name" value="Adaptin_N"/>
    <property type="match status" value="1"/>
</dbReference>
<evidence type="ECO:0000256" key="6">
    <source>
        <dbReference type="SAM" id="MobiDB-lite"/>
    </source>
</evidence>
<feature type="region of interest" description="Disordered" evidence="6">
    <location>
        <begin position="720"/>
        <end position="772"/>
    </location>
</feature>
<dbReference type="AlphaFoldDB" id="A0A2X0MIS6"/>
<keyword evidence="5" id="KW-0472">Membrane</keyword>